<dbReference type="RefSeq" id="WP_230366106.1">
    <property type="nucleotide sequence ID" value="NZ_JAJALK010000004.1"/>
</dbReference>
<evidence type="ECO:0000256" key="1">
    <source>
        <dbReference type="ARBA" id="ARBA00022814"/>
    </source>
</evidence>
<keyword evidence="4" id="KW-0806">Transcription termination</keyword>
<dbReference type="Pfam" id="PF02357">
    <property type="entry name" value="NusG"/>
    <property type="match status" value="1"/>
</dbReference>
<sequence>MSRKRGNDPQMRLEARRIINPARVWFVLQVVTASEERCEETLRAEQVDVWVPRFSAVTVRRGRKVEGRHPFFPGYLFAGLDQEVHARRWTATLHDTPQVIDILGVEGPLEMPADWLQALADRVTGNTRTEKLSAAALFRIEEMRPVIHGPFVGFMATVREILATGRIKADVAIFGRETPVEFDPAWLGAA</sequence>
<dbReference type="Proteomes" id="UP001223420">
    <property type="component" value="Unassembled WGS sequence"/>
</dbReference>
<evidence type="ECO:0000313" key="6">
    <source>
        <dbReference type="EMBL" id="MDQ0543292.1"/>
    </source>
</evidence>
<dbReference type="InterPro" id="IPR043425">
    <property type="entry name" value="NusG-like"/>
</dbReference>
<comment type="similarity">
    <text evidence="4">Belongs to the NusG family.</text>
</comment>
<evidence type="ECO:0000256" key="4">
    <source>
        <dbReference type="RuleBase" id="RU000538"/>
    </source>
</evidence>
<dbReference type="InterPro" id="IPR036735">
    <property type="entry name" value="NGN_dom_sf"/>
</dbReference>
<keyword evidence="2 4" id="KW-0805">Transcription regulation</keyword>
<dbReference type="PANTHER" id="PTHR30265">
    <property type="entry name" value="RHO-INTERACTING TRANSCRIPTION TERMINATION FACTOR NUSG"/>
    <property type="match status" value="1"/>
</dbReference>
<keyword evidence="1 4" id="KW-0889">Transcription antitermination</keyword>
<evidence type="ECO:0000256" key="3">
    <source>
        <dbReference type="ARBA" id="ARBA00023163"/>
    </source>
</evidence>
<dbReference type="InterPro" id="IPR001062">
    <property type="entry name" value="Transcrpt_antiterm_NusG"/>
</dbReference>
<dbReference type="PRINTS" id="PR00338">
    <property type="entry name" value="NUSGTNSCPFCT"/>
</dbReference>
<dbReference type="InterPro" id="IPR008991">
    <property type="entry name" value="Translation_prot_SH3-like_sf"/>
</dbReference>
<feature type="domain" description="NusG-like N-terminal" evidence="5">
    <location>
        <begin position="22"/>
        <end position="123"/>
    </location>
</feature>
<comment type="caution">
    <text evidence="6">The sequence shown here is derived from an EMBL/GenBank/DDBJ whole genome shotgun (WGS) entry which is preliminary data.</text>
</comment>
<proteinExistence type="inferred from homology"/>
<dbReference type="Gene3D" id="3.30.70.940">
    <property type="entry name" value="NusG, N-terminal domain"/>
    <property type="match status" value="1"/>
</dbReference>
<accession>A0AAJ1TLQ1</accession>
<evidence type="ECO:0000259" key="5">
    <source>
        <dbReference type="SMART" id="SM00738"/>
    </source>
</evidence>
<evidence type="ECO:0000256" key="2">
    <source>
        <dbReference type="ARBA" id="ARBA00023015"/>
    </source>
</evidence>
<reference evidence="6" key="1">
    <citation type="submission" date="2023-07" db="EMBL/GenBank/DDBJ databases">
        <title>Genomic Encyclopedia of Type Strains, Phase IV (KMG-IV): sequencing the most valuable type-strain genomes for metagenomic binning, comparative biology and taxonomic classification.</title>
        <authorList>
            <person name="Goeker M."/>
        </authorList>
    </citation>
    <scope>NUCLEOTIDE SEQUENCE</scope>
    <source>
        <strain evidence="6">DSM 19569</strain>
    </source>
</reference>
<protein>
    <recommendedName>
        <fullName evidence="4">Transcription termination/antitermination protein NusG</fullName>
    </recommendedName>
</protein>
<evidence type="ECO:0000313" key="7">
    <source>
        <dbReference type="Proteomes" id="UP001223420"/>
    </source>
</evidence>
<dbReference type="CDD" id="cd06091">
    <property type="entry name" value="KOW_NusG"/>
    <property type="match status" value="1"/>
</dbReference>
<dbReference type="GO" id="GO:0031564">
    <property type="term" value="P:transcription antitermination"/>
    <property type="evidence" value="ECO:0007669"/>
    <property type="project" value="UniProtKB-KW"/>
</dbReference>
<dbReference type="AlphaFoldDB" id="A0AAJ1TLQ1"/>
<name>A0AAJ1TLQ1_9HYPH</name>
<dbReference type="PANTHER" id="PTHR30265:SF4">
    <property type="entry name" value="KOW MOTIF FAMILY PROTEIN, EXPRESSED"/>
    <property type="match status" value="1"/>
</dbReference>
<gene>
    <name evidence="6" type="ORF">QO001_002218</name>
</gene>
<dbReference type="SMART" id="SM00738">
    <property type="entry name" value="NGN"/>
    <property type="match status" value="1"/>
</dbReference>
<dbReference type="InterPro" id="IPR006645">
    <property type="entry name" value="NGN-like_dom"/>
</dbReference>
<dbReference type="Gene3D" id="2.30.30.30">
    <property type="match status" value="1"/>
</dbReference>
<organism evidence="6 7">
    <name type="scientific">Methylobacterium brachiatum</name>
    <dbReference type="NCBI Taxonomy" id="269660"/>
    <lineage>
        <taxon>Bacteria</taxon>
        <taxon>Pseudomonadati</taxon>
        <taxon>Pseudomonadota</taxon>
        <taxon>Alphaproteobacteria</taxon>
        <taxon>Hyphomicrobiales</taxon>
        <taxon>Methylobacteriaceae</taxon>
        <taxon>Methylobacterium</taxon>
    </lineage>
</organism>
<keyword evidence="3 4" id="KW-0804">Transcription</keyword>
<dbReference type="GO" id="GO:0006354">
    <property type="term" value="P:DNA-templated transcription elongation"/>
    <property type="evidence" value="ECO:0007669"/>
    <property type="project" value="InterPro"/>
</dbReference>
<dbReference type="SUPFAM" id="SSF50104">
    <property type="entry name" value="Translation proteins SH3-like domain"/>
    <property type="match status" value="1"/>
</dbReference>
<dbReference type="InterPro" id="IPR014722">
    <property type="entry name" value="Rib_uL2_dom2"/>
</dbReference>
<dbReference type="EMBL" id="JAUSWL010000003">
    <property type="protein sequence ID" value="MDQ0543292.1"/>
    <property type="molecule type" value="Genomic_DNA"/>
</dbReference>
<dbReference type="SUPFAM" id="SSF82679">
    <property type="entry name" value="N-utilization substance G protein NusG, N-terminal domain"/>
    <property type="match status" value="1"/>
</dbReference>
<comment type="function">
    <text evidence="4">Participates in transcription elongation, termination and antitermination.</text>
</comment>
<dbReference type="GO" id="GO:0006353">
    <property type="term" value="P:DNA-templated transcription termination"/>
    <property type="evidence" value="ECO:0007669"/>
    <property type="project" value="UniProtKB-KW"/>
</dbReference>
<dbReference type="GO" id="GO:0032784">
    <property type="term" value="P:regulation of DNA-templated transcription elongation"/>
    <property type="evidence" value="ECO:0007669"/>
    <property type="project" value="InterPro"/>
</dbReference>